<sequence length="132" mass="14992">MSLVLGYLAGFDWKSIEYVPDIYFEDDGYYWHLHDVFAELHRATGQYIDLYGTAAFADTQIETLQSALLDARNAAIQQPDSWDVHVGNQTHPVKQPLYRTVNRDTLVSLINGVLDAATIARERDLTLAFWGD</sequence>
<dbReference type="Proteomes" id="UP000036367">
    <property type="component" value="Unassembled WGS sequence"/>
</dbReference>
<evidence type="ECO:0000313" key="2">
    <source>
        <dbReference type="Proteomes" id="UP000036367"/>
    </source>
</evidence>
<proteinExistence type="predicted"/>
<keyword evidence="2" id="KW-1185">Reference proteome</keyword>
<accession>A0A0J1B9R0</accession>
<dbReference type="PATRIC" id="fig|595434.4.peg.4256"/>
<protein>
    <submittedName>
        <fullName evidence="1">Uncharacterized protein</fullName>
    </submittedName>
</protein>
<dbReference type="AlphaFoldDB" id="A0A0J1B9R0"/>
<dbReference type="EMBL" id="LECT01000037">
    <property type="protein sequence ID" value="KLU03480.1"/>
    <property type="molecule type" value="Genomic_DNA"/>
</dbReference>
<reference evidence="1" key="1">
    <citation type="submission" date="2015-05" db="EMBL/GenBank/DDBJ databases">
        <title>Permanent draft genome of Rhodopirellula islandicus K833.</title>
        <authorList>
            <person name="Kizina J."/>
            <person name="Richter M."/>
            <person name="Glockner F.O."/>
            <person name="Harder J."/>
        </authorList>
    </citation>
    <scope>NUCLEOTIDE SEQUENCE [LARGE SCALE GENOMIC DNA]</scope>
    <source>
        <strain evidence="1">K833</strain>
    </source>
</reference>
<name>A0A0J1B9R0_RHOIS</name>
<evidence type="ECO:0000313" key="1">
    <source>
        <dbReference type="EMBL" id="KLU03480.1"/>
    </source>
</evidence>
<dbReference type="OrthoDB" id="9553684at2"/>
<organism evidence="1 2">
    <name type="scientific">Rhodopirellula islandica</name>
    <dbReference type="NCBI Taxonomy" id="595434"/>
    <lineage>
        <taxon>Bacteria</taxon>
        <taxon>Pseudomonadati</taxon>
        <taxon>Planctomycetota</taxon>
        <taxon>Planctomycetia</taxon>
        <taxon>Pirellulales</taxon>
        <taxon>Pirellulaceae</taxon>
        <taxon>Rhodopirellula</taxon>
    </lineage>
</organism>
<dbReference type="STRING" id="595434.RISK_004484"/>
<comment type="caution">
    <text evidence="1">The sequence shown here is derived from an EMBL/GenBank/DDBJ whole genome shotgun (WGS) entry which is preliminary data.</text>
</comment>
<gene>
    <name evidence="1" type="ORF">RISK_004484</name>
</gene>
<dbReference type="RefSeq" id="WP_047815738.1">
    <property type="nucleotide sequence ID" value="NZ_LECT01000037.1"/>
</dbReference>